<evidence type="ECO:0000259" key="1">
    <source>
        <dbReference type="Pfam" id="PF17115"/>
    </source>
</evidence>
<dbReference type="RefSeq" id="WP_377927650.1">
    <property type="nucleotide sequence ID" value="NZ_JBHUEM010000008.1"/>
</dbReference>
<comment type="caution">
    <text evidence="2">The sequence shown here is derived from an EMBL/GenBank/DDBJ whole genome shotgun (WGS) entry which is preliminary data.</text>
</comment>
<reference evidence="3" key="1">
    <citation type="journal article" date="2019" name="Int. J. Syst. Evol. Microbiol.">
        <title>The Global Catalogue of Microorganisms (GCM) 10K type strain sequencing project: providing services to taxonomists for standard genome sequencing and annotation.</title>
        <authorList>
            <consortium name="The Broad Institute Genomics Platform"/>
            <consortium name="The Broad Institute Genome Sequencing Center for Infectious Disease"/>
            <person name="Wu L."/>
            <person name="Ma J."/>
        </authorList>
    </citation>
    <scope>NUCLEOTIDE SEQUENCE [LARGE SCALE GENOMIC DNA]</scope>
    <source>
        <strain evidence="3">CCUG 49339</strain>
    </source>
</reference>
<dbReference type="EMBL" id="JBHUEM010000008">
    <property type="protein sequence ID" value="MFD1736493.1"/>
    <property type="molecule type" value="Genomic_DNA"/>
</dbReference>
<feature type="domain" description="DUF2154" evidence="1">
    <location>
        <begin position="37"/>
        <end position="127"/>
    </location>
</feature>
<keyword evidence="3" id="KW-1185">Reference proteome</keyword>
<dbReference type="Proteomes" id="UP001597214">
    <property type="component" value="Unassembled WGS sequence"/>
</dbReference>
<sequence>MRKWLIGLSVIAIFLMMGCTNIVNGDMTSSKDIIEKDGAKELKVDLHLGAGEMVVTSGSNEWAEGAFEFSKPNMKPEVSYKLKGDTGHLDIEQPSTAHLTSIKEYKNKWDLYLTQEIPISLNVKTGASEAELHLSGLQLNELGVDAGVGRTLIDLSGDWRQGFHAKINAGVGETELILPKSTGVKLKIENGIGDTNINGLISKEDNVYVNDLYDSSEMKIEIDLKVGVGSIDVREE</sequence>
<organism evidence="2 3">
    <name type="scientific">Bacillus salitolerans</name>
    <dbReference type="NCBI Taxonomy" id="1437434"/>
    <lineage>
        <taxon>Bacteria</taxon>
        <taxon>Bacillati</taxon>
        <taxon>Bacillota</taxon>
        <taxon>Bacilli</taxon>
        <taxon>Bacillales</taxon>
        <taxon>Bacillaceae</taxon>
        <taxon>Bacillus</taxon>
    </lineage>
</organism>
<name>A0ABW4LP86_9BACI</name>
<dbReference type="InterPro" id="IPR031346">
    <property type="entry name" value="DUF2154_N"/>
</dbReference>
<evidence type="ECO:0000313" key="3">
    <source>
        <dbReference type="Proteomes" id="UP001597214"/>
    </source>
</evidence>
<evidence type="ECO:0000313" key="2">
    <source>
        <dbReference type="EMBL" id="MFD1736493.1"/>
    </source>
</evidence>
<gene>
    <name evidence="2" type="ORF">ACFSCX_07935</name>
</gene>
<dbReference type="Pfam" id="PF17115">
    <property type="entry name" value="Toast_rack_N"/>
    <property type="match status" value="1"/>
</dbReference>
<accession>A0ABW4LP86</accession>
<dbReference type="PROSITE" id="PS51257">
    <property type="entry name" value="PROKAR_LIPOPROTEIN"/>
    <property type="match status" value="1"/>
</dbReference>
<proteinExistence type="predicted"/>
<protein>
    <submittedName>
        <fullName evidence="2">Toast rack family protein</fullName>
    </submittedName>
</protein>